<gene>
    <name evidence="1" type="ORF">ABID27_001544</name>
</gene>
<proteinExistence type="predicted"/>
<evidence type="ECO:0000313" key="2">
    <source>
        <dbReference type="Proteomes" id="UP001549055"/>
    </source>
</evidence>
<sequence>MHQFQLRDYAIYISNRLYPVYNEDQEEILVVFPEYSSICASIHFLENGRLSLASF</sequence>
<protein>
    <submittedName>
        <fullName evidence="1">Uncharacterized protein</fullName>
    </submittedName>
</protein>
<dbReference type="EMBL" id="JBEPMK010000005">
    <property type="protein sequence ID" value="MET3644913.1"/>
    <property type="molecule type" value="Genomic_DNA"/>
</dbReference>
<dbReference type="Proteomes" id="UP001549055">
    <property type="component" value="Unassembled WGS sequence"/>
</dbReference>
<organism evidence="1 2">
    <name type="scientific">Streptococcus gallinaceus</name>
    <dbReference type="NCBI Taxonomy" id="165758"/>
    <lineage>
        <taxon>Bacteria</taxon>
        <taxon>Bacillati</taxon>
        <taxon>Bacillota</taxon>
        <taxon>Bacilli</taxon>
        <taxon>Lactobacillales</taxon>
        <taxon>Streptococcaceae</taxon>
        <taxon>Streptococcus</taxon>
    </lineage>
</organism>
<name>A0ABV2JQ25_9STRE</name>
<reference evidence="1 2" key="1">
    <citation type="submission" date="2024-06" db="EMBL/GenBank/DDBJ databases">
        <title>Genomic Encyclopedia of Type Strains, Phase IV (KMG-IV): sequencing the most valuable type-strain genomes for metagenomic binning, comparative biology and taxonomic classification.</title>
        <authorList>
            <person name="Goeker M."/>
        </authorList>
    </citation>
    <scope>NUCLEOTIDE SEQUENCE [LARGE SCALE GENOMIC DNA]</scope>
    <source>
        <strain evidence="1 2">DSM 15349</strain>
    </source>
</reference>
<keyword evidence="2" id="KW-1185">Reference proteome</keyword>
<evidence type="ECO:0000313" key="1">
    <source>
        <dbReference type="EMBL" id="MET3644913.1"/>
    </source>
</evidence>
<accession>A0ABV2JQ25</accession>
<comment type="caution">
    <text evidence="1">The sequence shown here is derived from an EMBL/GenBank/DDBJ whole genome shotgun (WGS) entry which is preliminary data.</text>
</comment>